<sequence>MAWEVDTCPERLDRDMIHRYLAQESYWARSLPREVLERSLAHSLCFGVYAADGAQIGFARVVTDRATFAYLADVFVLDAWRGRGVGKQLVGAALAHPDLQGLRRMMLATADAHGLYAQYGFAALSRPERLMEKLDQDVYLRKAAGGDAQAVLE</sequence>
<dbReference type="PANTHER" id="PTHR43233">
    <property type="entry name" value="FAMILY N-ACETYLTRANSFERASE, PUTATIVE (AFU_ORTHOLOGUE AFUA_6G03350)-RELATED"/>
    <property type="match status" value="1"/>
</dbReference>
<comment type="caution">
    <text evidence="2">The sequence shown here is derived from an EMBL/GenBank/DDBJ whole genome shotgun (WGS) entry which is preliminary data.</text>
</comment>
<evidence type="ECO:0000313" key="2">
    <source>
        <dbReference type="EMBL" id="MBW8289561.1"/>
    </source>
</evidence>
<dbReference type="Proteomes" id="UP000711178">
    <property type="component" value="Unassembled WGS sequence"/>
</dbReference>
<dbReference type="RefSeq" id="WP_043575041.1">
    <property type="nucleotide sequence ID" value="NZ_CP142381.1"/>
</dbReference>
<dbReference type="EMBL" id="JAHDTB010000019">
    <property type="protein sequence ID" value="MBW8289561.1"/>
    <property type="molecule type" value="Genomic_DNA"/>
</dbReference>
<evidence type="ECO:0000313" key="3">
    <source>
        <dbReference type="Proteomes" id="UP000711178"/>
    </source>
</evidence>
<dbReference type="Pfam" id="PF00583">
    <property type="entry name" value="Acetyltransf_1"/>
    <property type="match status" value="1"/>
</dbReference>
<dbReference type="SUPFAM" id="SSF55729">
    <property type="entry name" value="Acyl-CoA N-acyltransferases (Nat)"/>
    <property type="match status" value="1"/>
</dbReference>
<proteinExistence type="predicted"/>
<dbReference type="PROSITE" id="PS51186">
    <property type="entry name" value="GNAT"/>
    <property type="match status" value="1"/>
</dbReference>
<gene>
    <name evidence="2" type="ORF">KIF53_18145</name>
</gene>
<feature type="domain" description="N-acetyltransferase" evidence="1">
    <location>
        <begin position="5"/>
        <end position="145"/>
    </location>
</feature>
<dbReference type="PANTHER" id="PTHR43233:SF1">
    <property type="entry name" value="FAMILY N-ACETYLTRANSFERASE, PUTATIVE (AFU_ORTHOLOGUE AFUA_6G03350)-RELATED"/>
    <property type="match status" value="1"/>
</dbReference>
<organism evidence="2 3">
    <name type="scientific">Chromobacterium subtsugae</name>
    <dbReference type="NCBI Taxonomy" id="251747"/>
    <lineage>
        <taxon>Bacteria</taxon>
        <taxon>Pseudomonadati</taxon>
        <taxon>Pseudomonadota</taxon>
        <taxon>Betaproteobacteria</taxon>
        <taxon>Neisseriales</taxon>
        <taxon>Chromobacteriaceae</taxon>
        <taxon>Chromobacterium</taxon>
    </lineage>
</organism>
<name>A0ABS7FIK9_9NEIS</name>
<dbReference type="GeneID" id="89683799"/>
<dbReference type="CDD" id="cd04301">
    <property type="entry name" value="NAT_SF"/>
    <property type="match status" value="1"/>
</dbReference>
<dbReference type="InterPro" id="IPR000182">
    <property type="entry name" value="GNAT_dom"/>
</dbReference>
<keyword evidence="3" id="KW-1185">Reference proteome</keyword>
<reference evidence="2 3" key="1">
    <citation type="submission" date="2021-05" db="EMBL/GenBank/DDBJ databases">
        <title>Draft Whole Genome Sequencing Of Biosensor Chromobacterium violaceum Strain CV026 Reveals A Regulatory RNA In Chromobacterium violaceum Phenotype Regulatory Network.</title>
        <authorList>
            <person name="Hong K.W."/>
            <person name="Chan K.G."/>
            <person name="Chang C.-Y."/>
        </authorList>
    </citation>
    <scope>NUCLEOTIDE SEQUENCE [LARGE SCALE GENOMIC DNA]</scope>
    <source>
        <strain evidence="2 3">ATCC 31532</strain>
    </source>
</reference>
<dbReference type="InterPro" id="IPR053144">
    <property type="entry name" value="Acetyltransferase_Butenolide"/>
</dbReference>
<accession>A0ABS7FIK9</accession>
<protein>
    <submittedName>
        <fullName evidence="2">GNAT family N-acetyltransferase</fullName>
    </submittedName>
</protein>
<dbReference type="Gene3D" id="3.40.630.30">
    <property type="match status" value="1"/>
</dbReference>
<dbReference type="InterPro" id="IPR016181">
    <property type="entry name" value="Acyl_CoA_acyltransferase"/>
</dbReference>
<evidence type="ECO:0000259" key="1">
    <source>
        <dbReference type="PROSITE" id="PS51186"/>
    </source>
</evidence>